<evidence type="ECO:0000313" key="2">
    <source>
        <dbReference type="Proteomes" id="UP000198397"/>
    </source>
</evidence>
<dbReference type="EMBL" id="FZNQ01000002">
    <property type="protein sequence ID" value="SNR30294.1"/>
    <property type="molecule type" value="Genomic_DNA"/>
</dbReference>
<sequence>MFYILIGASLPPTDLVSWSLRWIDACLYTVTGSRVDPVVFRLILAARRPIGRLKRDLIDYY</sequence>
<accession>A0A238V864</accession>
<gene>
    <name evidence="1" type="ORF">SAMN06264855_10246</name>
</gene>
<reference evidence="1 2" key="1">
    <citation type="submission" date="2017-06" db="EMBL/GenBank/DDBJ databases">
        <authorList>
            <person name="Kim H.J."/>
            <person name="Triplett B.A."/>
        </authorList>
    </citation>
    <scope>NUCLEOTIDE SEQUENCE [LARGE SCALE GENOMIC DNA]</scope>
    <source>
        <strain evidence="1 2">DSM 8800</strain>
    </source>
</reference>
<dbReference type="Proteomes" id="UP000198397">
    <property type="component" value="Unassembled WGS sequence"/>
</dbReference>
<name>A0A238V864_HALVU</name>
<organism evidence="1 2">
    <name type="scientific">Halorubrum vacuolatum</name>
    <name type="common">Natronobacterium vacuolatum</name>
    <dbReference type="NCBI Taxonomy" id="63740"/>
    <lineage>
        <taxon>Archaea</taxon>
        <taxon>Methanobacteriati</taxon>
        <taxon>Methanobacteriota</taxon>
        <taxon>Stenosarchaea group</taxon>
        <taxon>Halobacteria</taxon>
        <taxon>Halobacteriales</taxon>
        <taxon>Haloferacaceae</taxon>
        <taxon>Halorubrum</taxon>
    </lineage>
</organism>
<protein>
    <submittedName>
        <fullName evidence="1">Uncharacterized protein</fullName>
    </submittedName>
</protein>
<dbReference type="AlphaFoldDB" id="A0A238V864"/>
<proteinExistence type="predicted"/>
<keyword evidence="2" id="KW-1185">Reference proteome</keyword>
<evidence type="ECO:0000313" key="1">
    <source>
        <dbReference type="EMBL" id="SNR30294.1"/>
    </source>
</evidence>